<proteinExistence type="predicted"/>
<name>A0A8J3A7C6_9ACTN</name>
<dbReference type="InterPro" id="IPR001296">
    <property type="entry name" value="Glyco_trans_1"/>
</dbReference>
<feature type="domain" description="Glycosyl transferase family 1" evidence="3">
    <location>
        <begin position="210"/>
        <end position="363"/>
    </location>
</feature>
<dbReference type="SUPFAM" id="SSF53756">
    <property type="entry name" value="UDP-Glycosyltransferase/glycogen phosphorylase"/>
    <property type="match status" value="1"/>
</dbReference>
<evidence type="ECO:0000313" key="5">
    <source>
        <dbReference type="EMBL" id="GGI05334.1"/>
    </source>
</evidence>
<gene>
    <name evidence="5" type="ORF">GCM10011354_13580</name>
</gene>
<dbReference type="Pfam" id="PF13579">
    <property type="entry name" value="Glyco_trans_4_4"/>
    <property type="match status" value="1"/>
</dbReference>
<evidence type="ECO:0000256" key="2">
    <source>
        <dbReference type="ARBA" id="ARBA00022679"/>
    </source>
</evidence>
<dbReference type="GO" id="GO:0016757">
    <property type="term" value="F:glycosyltransferase activity"/>
    <property type="evidence" value="ECO:0007669"/>
    <property type="project" value="UniProtKB-KW"/>
</dbReference>
<dbReference type="EMBL" id="BMHA01000004">
    <property type="protein sequence ID" value="GGI05334.1"/>
    <property type="molecule type" value="Genomic_DNA"/>
</dbReference>
<reference evidence="5" key="2">
    <citation type="submission" date="2020-09" db="EMBL/GenBank/DDBJ databases">
        <authorList>
            <person name="Sun Q."/>
            <person name="Zhou Y."/>
        </authorList>
    </citation>
    <scope>NUCLEOTIDE SEQUENCE</scope>
    <source>
        <strain evidence="5">CGMCC 1.14988</strain>
    </source>
</reference>
<dbReference type="GO" id="GO:0009103">
    <property type="term" value="P:lipopolysaccharide biosynthetic process"/>
    <property type="evidence" value="ECO:0007669"/>
    <property type="project" value="TreeGrafter"/>
</dbReference>
<organism evidence="5 6">
    <name type="scientific">Egicoccus halophilus</name>
    <dbReference type="NCBI Taxonomy" id="1670830"/>
    <lineage>
        <taxon>Bacteria</taxon>
        <taxon>Bacillati</taxon>
        <taxon>Actinomycetota</taxon>
        <taxon>Nitriliruptoria</taxon>
        <taxon>Egicoccales</taxon>
        <taxon>Egicoccaceae</taxon>
        <taxon>Egicoccus</taxon>
    </lineage>
</organism>
<dbReference type="AlphaFoldDB" id="A0A8J3A7C6"/>
<evidence type="ECO:0000259" key="3">
    <source>
        <dbReference type="Pfam" id="PF00534"/>
    </source>
</evidence>
<evidence type="ECO:0000313" key="6">
    <source>
        <dbReference type="Proteomes" id="UP000650511"/>
    </source>
</evidence>
<keyword evidence="6" id="KW-1185">Reference proteome</keyword>
<feature type="domain" description="Glycosyltransferase subfamily 4-like N-terminal" evidence="4">
    <location>
        <begin position="26"/>
        <end position="187"/>
    </location>
</feature>
<reference evidence="5" key="1">
    <citation type="journal article" date="2014" name="Int. J. Syst. Evol. Microbiol.">
        <title>Complete genome sequence of Corynebacterium casei LMG S-19264T (=DSM 44701T), isolated from a smear-ripened cheese.</title>
        <authorList>
            <consortium name="US DOE Joint Genome Institute (JGI-PGF)"/>
            <person name="Walter F."/>
            <person name="Albersmeier A."/>
            <person name="Kalinowski J."/>
            <person name="Ruckert C."/>
        </authorList>
    </citation>
    <scope>NUCLEOTIDE SEQUENCE</scope>
    <source>
        <strain evidence="5">CGMCC 1.14988</strain>
    </source>
</reference>
<dbReference type="PANTHER" id="PTHR46401">
    <property type="entry name" value="GLYCOSYLTRANSFERASE WBBK-RELATED"/>
    <property type="match status" value="1"/>
</dbReference>
<accession>A0A8J3A7C6</accession>
<comment type="caution">
    <text evidence="5">The sequence shown here is derived from an EMBL/GenBank/DDBJ whole genome shotgun (WGS) entry which is preliminary data.</text>
</comment>
<keyword evidence="2 5" id="KW-0808">Transferase</keyword>
<keyword evidence="1" id="KW-0328">Glycosyltransferase</keyword>
<evidence type="ECO:0000259" key="4">
    <source>
        <dbReference type="Pfam" id="PF13579"/>
    </source>
</evidence>
<dbReference type="Gene3D" id="3.40.50.2000">
    <property type="entry name" value="Glycogen Phosphorylase B"/>
    <property type="match status" value="2"/>
</dbReference>
<dbReference type="InterPro" id="IPR028098">
    <property type="entry name" value="Glyco_trans_4-like_N"/>
</dbReference>
<protein>
    <submittedName>
        <fullName evidence="5">Glycosyl transferase</fullName>
    </submittedName>
</protein>
<dbReference type="PANTHER" id="PTHR46401:SF2">
    <property type="entry name" value="GLYCOSYLTRANSFERASE WBBK-RELATED"/>
    <property type="match status" value="1"/>
</dbReference>
<sequence length="409" mass="44032">MSQREHPAVSRTRVLHVVNQVGAQAGAEVSIRSIILGSRTDLAHAVVVLRSEKDGLEELHAAGVPVFSPDRTLTRAGAVRHVIGACRAFSPDVLHTTLFDADFAGRLAAWIRGGQRVVSSVVNTPYAPEARAAERVSPRKLWVVRSVDRALARHATSAVHAISDATAEHARTHLGMPPERLRCVPRGRSAALLDHRTAARRQDVRARLDWGSRPVVVNVARQEPQKGHVYLVEAFARMRAAHGDALLVLVGRSGRSTPQVNRAIEQHDVGDAVVQLGVRQDVADLVAAADVFASSSRYEGLGGAVVEACGIGTPVVTFDVPAVREVVGDAHPWLVPLGDTAGLADAIGEVLTSPATAERVAARQQARFRDRFELDATVQAMVQFYEDVAAADVGHGRVRHRVPPVRVSW</sequence>
<dbReference type="Pfam" id="PF00534">
    <property type="entry name" value="Glycos_transf_1"/>
    <property type="match status" value="1"/>
</dbReference>
<dbReference type="Proteomes" id="UP000650511">
    <property type="component" value="Unassembled WGS sequence"/>
</dbReference>
<evidence type="ECO:0000256" key="1">
    <source>
        <dbReference type="ARBA" id="ARBA00022676"/>
    </source>
</evidence>